<evidence type="ECO:0000259" key="9">
    <source>
        <dbReference type="PROSITE" id="PS50112"/>
    </source>
</evidence>
<dbReference type="InterPro" id="IPR050736">
    <property type="entry name" value="Sensor_HK_Regulatory"/>
</dbReference>
<dbReference type="EMBL" id="SIUB01000009">
    <property type="protein sequence ID" value="TBN48022.1"/>
    <property type="molecule type" value="Genomic_DNA"/>
</dbReference>
<dbReference type="InterPro" id="IPR000014">
    <property type="entry name" value="PAS"/>
</dbReference>
<dbReference type="NCBIfam" id="TIGR00229">
    <property type="entry name" value="sensory_box"/>
    <property type="match status" value="1"/>
</dbReference>
<dbReference type="PROSITE" id="PS50112">
    <property type="entry name" value="PAS"/>
    <property type="match status" value="1"/>
</dbReference>
<dbReference type="SMART" id="SM00091">
    <property type="entry name" value="PAS"/>
    <property type="match status" value="1"/>
</dbReference>
<evidence type="ECO:0000256" key="3">
    <source>
        <dbReference type="ARBA" id="ARBA00022553"/>
    </source>
</evidence>
<dbReference type="Gene3D" id="1.10.287.130">
    <property type="match status" value="1"/>
</dbReference>
<dbReference type="PANTHER" id="PTHR43711:SF31">
    <property type="entry name" value="HISTIDINE KINASE"/>
    <property type="match status" value="1"/>
</dbReference>
<dbReference type="Gene3D" id="3.30.450.20">
    <property type="entry name" value="PAS domain"/>
    <property type="match status" value="1"/>
</dbReference>
<dbReference type="AlphaFoldDB" id="A0A4V2JDD0"/>
<dbReference type="FunFam" id="3.30.565.10:FF:000006">
    <property type="entry name" value="Sensor histidine kinase WalK"/>
    <property type="match status" value="1"/>
</dbReference>
<dbReference type="InterPro" id="IPR004358">
    <property type="entry name" value="Sig_transdc_His_kin-like_C"/>
</dbReference>
<dbReference type="PRINTS" id="PR00344">
    <property type="entry name" value="BCTRLSENSOR"/>
</dbReference>
<dbReference type="GO" id="GO:0000155">
    <property type="term" value="F:phosphorelay sensor kinase activity"/>
    <property type="evidence" value="ECO:0007669"/>
    <property type="project" value="InterPro"/>
</dbReference>
<evidence type="ECO:0000259" key="8">
    <source>
        <dbReference type="PROSITE" id="PS50109"/>
    </source>
</evidence>
<keyword evidence="7" id="KW-0472">Membrane</keyword>
<evidence type="ECO:0000256" key="1">
    <source>
        <dbReference type="ARBA" id="ARBA00000085"/>
    </source>
</evidence>
<sequence>MAAIAEQVARRGVHPAAEAEPFEALRHRAFAGGHLLAGVAPFAALPALLAFGVAPSGAGFAPFLWGACAILTGLALLRSGDLFRATALSAFAFSALVGLIAAGSGGLSSLALLLLALPLIEAGMSGSRRALGAASVAILLTLLGVAGAQMAGISVKGPGLLGIGVAAVYALTLSGRAFALVSGAAAEARRLRASLNLVSGAASDLVTRHTADGSATYASTAAQRLLGASARELMGHGLFDRVHIADRPAFLQTLGAAGAGEGPRPAEIRLRAGEDQTRAPRFVWVEMRARLVDPAETAGETVVVASFRDVSESRAQAEALIAARDEADRANVAKTRFLANMSHELRTPLNAIIGFSEILSDDNLRQLGPERRADYAALIHKSGAHLLEVVNSILDMAKIESGAFSILREPCEIEPVVAHCVSLMALKAEEAEIAVGVKIDRPLPAIRADTRALTQILLNLLSNAIKFTPKGGRIDVAVEHLEDRLALIVRDTGVGVAPEHIARLGEAFFQCDSSYKRGHEGAGLGLSVVRGLVALHGGELKVESAPGCGARFAVLLPVEAQAARPTPIHRADRVRLRA</sequence>
<dbReference type="InterPro" id="IPR003661">
    <property type="entry name" value="HisK_dim/P_dom"/>
</dbReference>
<evidence type="ECO:0000256" key="5">
    <source>
        <dbReference type="ARBA" id="ARBA00022777"/>
    </source>
</evidence>
<keyword evidence="11" id="KW-1185">Reference proteome</keyword>
<keyword evidence="3" id="KW-0597">Phosphoprotein</keyword>
<feature type="transmembrane region" description="Helical" evidence="7">
    <location>
        <begin position="35"/>
        <end position="54"/>
    </location>
</feature>
<evidence type="ECO:0000256" key="4">
    <source>
        <dbReference type="ARBA" id="ARBA00022679"/>
    </source>
</evidence>
<dbReference type="PANTHER" id="PTHR43711">
    <property type="entry name" value="TWO-COMPONENT HISTIDINE KINASE"/>
    <property type="match status" value="1"/>
</dbReference>
<keyword evidence="5 10" id="KW-0418">Kinase</keyword>
<dbReference type="OrthoDB" id="9801651at2"/>
<dbReference type="SUPFAM" id="SSF47384">
    <property type="entry name" value="Homodimeric domain of signal transducing histidine kinase"/>
    <property type="match status" value="1"/>
</dbReference>
<reference evidence="10 11" key="1">
    <citation type="submission" date="2019-02" db="EMBL/GenBank/DDBJ databases">
        <title>Hansschlegelia quercus sp. nov., a novel methylotrophic bacterium from buds of oak (Quercus robur L.).</title>
        <authorList>
            <person name="Agafonova N.V."/>
            <person name="Kaparullina E.N."/>
            <person name="Grouzdev D.S."/>
            <person name="Doronina N.V."/>
        </authorList>
    </citation>
    <scope>NUCLEOTIDE SEQUENCE [LARGE SCALE GENOMIC DNA]</scope>
    <source>
        <strain evidence="10 11">Dub</strain>
    </source>
</reference>
<keyword evidence="7" id="KW-1133">Transmembrane helix</keyword>
<evidence type="ECO:0000313" key="11">
    <source>
        <dbReference type="Proteomes" id="UP000291613"/>
    </source>
</evidence>
<dbReference type="GO" id="GO:0006355">
    <property type="term" value="P:regulation of DNA-templated transcription"/>
    <property type="evidence" value="ECO:0007669"/>
    <property type="project" value="InterPro"/>
</dbReference>
<dbReference type="InterPro" id="IPR036097">
    <property type="entry name" value="HisK_dim/P_sf"/>
</dbReference>
<keyword evidence="7" id="KW-0812">Transmembrane</keyword>
<comment type="caution">
    <text evidence="10">The sequence shown here is derived from an EMBL/GenBank/DDBJ whole genome shotgun (WGS) entry which is preliminary data.</text>
</comment>
<feature type="domain" description="Histidine kinase" evidence="8">
    <location>
        <begin position="340"/>
        <end position="560"/>
    </location>
</feature>
<evidence type="ECO:0000256" key="2">
    <source>
        <dbReference type="ARBA" id="ARBA00012438"/>
    </source>
</evidence>
<dbReference type="InterPro" id="IPR036890">
    <property type="entry name" value="HATPase_C_sf"/>
</dbReference>
<keyword evidence="6" id="KW-0902">Two-component regulatory system</keyword>
<dbReference type="Proteomes" id="UP000291613">
    <property type="component" value="Unassembled WGS sequence"/>
</dbReference>
<feature type="domain" description="PAS" evidence="9">
    <location>
        <begin position="187"/>
        <end position="261"/>
    </location>
</feature>
<dbReference type="CDD" id="cd16922">
    <property type="entry name" value="HATPase_EvgS-ArcB-TorS-like"/>
    <property type="match status" value="1"/>
</dbReference>
<dbReference type="SMART" id="SM00387">
    <property type="entry name" value="HATPase_c"/>
    <property type="match status" value="1"/>
</dbReference>
<dbReference type="EC" id="2.7.13.3" evidence="2"/>
<dbReference type="InterPro" id="IPR013767">
    <property type="entry name" value="PAS_fold"/>
</dbReference>
<dbReference type="InterPro" id="IPR003594">
    <property type="entry name" value="HATPase_dom"/>
</dbReference>
<dbReference type="SUPFAM" id="SSF55785">
    <property type="entry name" value="PYP-like sensor domain (PAS domain)"/>
    <property type="match status" value="1"/>
</dbReference>
<dbReference type="CDD" id="cd00082">
    <property type="entry name" value="HisKA"/>
    <property type="match status" value="1"/>
</dbReference>
<evidence type="ECO:0000256" key="7">
    <source>
        <dbReference type="SAM" id="Phobius"/>
    </source>
</evidence>
<dbReference type="Pfam" id="PF00989">
    <property type="entry name" value="PAS"/>
    <property type="match status" value="1"/>
</dbReference>
<protein>
    <recommendedName>
        <fullName evidence="2">histidine kinase</fullName>
        <ecNumber evidence="2">2.7.13.3</ecNumber>
    </recommendedName>
</protein>
<dbReference type="InterPro" id="IPR005467">
    <property type="entry name" value="His_kinase_dom"/>
</dbReference>
<dbReference type="Gene3D" id="3.30.565.10">
    <property type="entry name" value="Histidine kinase-like ATPase, C-terminal domain"/>
    <property type="match status" value="1"/>
</dbReference>
<accession>A0A4V2JDD0</accession>
<dbReference type="SUPFAM" id="SSF55874">
    <property type="entry name" value="ATPase domain of HSP90 chaperone/DNA topoisomerase II/histidine kinase"/>
    <property type="match status" value="1"/>
</dbReference>
<dbReference type="Pfam" id="PF02518">
    <property type="entry name" value="HATPase_c"/>
    <property type="match status" value="1"/>
</dbReference>
<name>A0A4V2JDD0_9HYPH</name>
<dbReference type="Pfam" id="PF00512">
    <property type="entry name" value="HisKA"/>
    <property type="match status" value="1"/>
</dbReference>
<feature type="transmembrane region" description="Helical" evidence="7">
    <location>
        <begin position="129"/>
        <end position="148"/>
    </location>
</feature>
<dbReference type="SMART" id="SM00388">
    <property type="entry name" value="HisKA"/>
    <property type="match status" value="1"/>
</dbReference>
<evidence type="ECO:0000256" key="6">
    <source>
        <dbReference type="ARBA" id="ARBA00023012"/>
    </source>
</evidence>
<dbReference type="InterPro" id="IPR035965">
    <property type="entry name" value="PAS-like_dom_sf"/>
</dbReference>
<organism evidence="10 11">
    <name type="scientific">Hansschlegelia quercus</name>
    <dbReference type="NCBI Taxonomy" id="2528245"/>
    <lineage>
        <taxon>Bacteria</taxon>
        <taxon>Pseudomonadati</taxon>
        <taxon>Pseudomonadota</taxon>
        <taxon>Alphaproteobacteria</taxon>
        <taxon>Hyphomicrobiales</taxon>
        <taxon>Methylopilaceae</taxon>
        <taxon>Hansschlegelia</taxon>
    </lineage>
</organism>
<proteinExistence type="predicted"/>
<comment type="catalytic activity">
    <reaction evidence="1">
        <text>ATP + protein L-histidine = ADP + protein N-phospho-L-histidine.</text>
        <dbReference type="EC" id="2.7.13.3"/>
    </reaction>
</comment>
<gene>
    <name evidence="10" type="ORF">EYR15_15130</name>
</gene>
<dbReference type="RefSeq" id="WP_131004481.1">
    <property type="nucleotide sequence ID" value="NZ_SIUB01000009.1"/>
</dbReference>
<keyword evidence="4" id="KW-0808">Transferase</keyword>
<dbReference type="CDD" id="cd00130">
    <property type="entry name" value="PAS"/>
    <property type="match status" value="1"/>
</dbReference>
<feature type="transmembrane region" description="Helical" evidence="7">
    <location>
        <begin position="160"/>
        <end position="181"/>
    </location>
</feature>
<feature type="transmembrane region" description="Helical" evidence="7">
    <location>
        <begin position="60"/>
        <end position="77"/>
    </location>
</feature>
<evidence type="ECO:0000313" key="10">
    <source>
        <dbReference type="EMBL" id="TBN48022.1"/>
    </source>
</evidence>
<dbReference type="PROSITE" id="PS50109">
    <property type="entry name" value="HIS_KIN"/>
    <property type="match status" value="1"/>
</dbReference>
<feature type="transmembrane region" description="Helical" evidence="7">
    <location>
        <begin position="89"/>
        <end position="117"/>
    </location>
</feature>